<dbReference type="GO" id="GO:0071897">
    <property type="term" value="P:DNA biosynthetic process"/>
    <property type="evidence" value="ECO:0007669"/>
    <property type="project" value="UniProtKB-ARBA"/>
</dbReference>
<comment type="caution">
    <text evidence="2">The sequence shown here is derived from an EMBL/GenBank/DDBJ whole genome shotgun (WGS) entry which is preliminary data.</text>
</comment>
<dbReference type="PROSITE" id="PS50878">
    <property type="entry name" value="RT_POL"/>
    <property type="match status" value="1"/>
</dbReference>
<dbReference type="SUPFAM" id="SSF56672">
    <property type="entry name" value="DNA/RNA polymerases"/>
    <property type="match status" value="1"/>
</dbReference>
<evidence type="ECO:0000259" key="1">
    <source>
        <dbReference type="PROSITE" id="PS50878"/>
    </source>
</evidence>
<dbReference type="InterPro" id="IPR000477">
    <property type="entry name" value="RT_dom"/>
</dbReference>
<evidence type="ECO:0000313" key="3">
    <source>
        <dbReference type="Proteomes" id="UP001497623"/>
    </source>
</evidence>
<evidence type="ECO:0000313" key="2">
    <source>
        <dbReference type="EMBL" id="CAL4251129.1"/>
    </source>
</evidence>
<dbReference type="AlphaFoldDB" id="A0AAV2SWG3"/>
<name>A0AAV2SWG3_MEGNR</name>
<feature type="domain" description="Reverse transcriptase" evidence="1">
    <location>
        <begin position="1"/>
        <end position="245"/>
    </location>
</feature>
<dbReference type="PRINTS" id="PR01345">
    <property type="entry name" value="CERVTRCPTASE"/>
</dbReference>
<gene>
    <name evidence="2" type="ORF">MNOR_LOCUS41767</name>
</gene>
<organism evidence="2 3">
    <name type="scientific">Meganyctiphanes norvegica</name>
    <name type="common">Northern krill</name>
    <name type="synonym">Thysanopoda norvegica</name>
    <dbReference type="NCBI Taxonomy" id="48144"/>
    <lineage>
        <taxon>Eukaryota</taxon>
        <taxon>Metazoa</taxon>
        <taxon>Ecdysozoa</taxon>
        <taxon>Arthropoda</taxon>
        <taxon>Crustacea</taxon>
        <taxon>Multicrustacea</taxon>
        <taxon>Malacostraca</taxon>
        <taxon>Eumalacostraca</taxon>
        <taxon>Eucarida</taxon>
        <taxon>Euphausiacea</taxon>
        <taxon>Euphausiidae</taxon>
        <taxon>Meganyctiphanes</taxon>
    </lineage>
</organism>
<protein>
    <recommendedName>
        <fullName evidence="1">Reverse transcriptase domain-containing protein</fullName>
    </recommendedName>
</protein>
<dbReference type="Pfam" id="PF00078">
    <property type="entry name" value="RVT_1"/>
    <property type="match status" value="1"/>
</dbReference>
<dbReference type="CDD" id="cd01650">
    <property type="entry name" value="RT_nLTR_like"/>
    <property type="match status" value="1"/>
</dbReference>
<reference evidence="2 3" key="1">
    <citation type="submission" date="2024-05" db="EMBL/GenBank/DDBJ databases">
        <authorList>
            <person name="Wallberg A."/>
        </authorList>
    </citation>
    <scope>NUCLEOTIDE SEQUENCE [LARGE SCALE GENOMIC DNA]</scope>
</reference>
<dbReference type="InterPro" id="IPR043502">
    <property type="entry name" value="DNA/RNA_pol_sf"/>
</dbReference>
<dbReference type="Proteomes" id="UP001497623">
    <property type="component" value="Unassembled WGS sequence"/>
</dbReference>
<accession>A0AAV2SWG3</accession>
<dbReference type="PANTHER" id="PTHR33332">
    <property type="entry name" value="REVERSE TRANSCRIPTASE DOMAIN-CONTAINING PROTEIN"/>
    <property type="match status" value="1"/>
</dbReference>
<proteinExistence type="predicted"/>
<keyword evidence="3" id="KW-1185">Reference proteome</keyword>
<sequence>MAHISPIHKGGKKSKLKPENYRPVSLTSHIMKIYERVIAKNMIRHLSTNKLFNKNQHGFVPGKSTQTQLLIYYEDIYESLLEGVRIDTVFLDFARAFDKVNHKILMKKVKNHKIKGKIAKWIEEFLSNRKFKVVANNSMSEEEDVTSGVPQGTVLAALLFIIMISDIDEKIKEAIVRCFADDTRVSKNIRNEEDRLKMQTDLEEIYKWASNNMMEFNINKFEQISHGETHGLEIQPYKNPAGEDIISENNVRDLGVICSNNLLFREHIESITMKSKIMSGMILRTFITRDRNIMLTLFNAYIKSRLEYCSIVWSPTTQGDINKIERIQKSFTSRIEGMEEKTTTKD</sequence>
<dbReference type="EMBL" id="CAXKWB010169129">
    <property type="protein sequence ID" value="CAL4251129.1"/>
    <property type="molecule type" value="Genomic_DNA"/>
</dbReference>